<dbReference type="SMART" id="SM00332">
    <property type="entry name" value="PP2Cc"/>
    <property type="match status" value="1"/>
</dbReference>
<feature type="compositionally biased region" description="Basic and acidic residues" evidence="1">
    <location>
        <begin position="117"/>
        <end position="134"/>
    </location>
</feature>
<dbReference type="InterPro" id="IPR036457">
    <property type="entry name" value="PPM-type-like_dom_sf"/>
</dbReference>
<dbReference type="EMBL" id="DVIQ01000011">
    <property type="protein sequence ID" value="HIS30283.1"/>
    <property type="molecule type" value="Genomic_DNA"/>
</dbReference>
<feature type="signal peptide" evidence="3">
    <location>
        <begin position="1"/>
        <end position="25"/>
    </location>
</feature>
<protein>
    <submittedName>
        <fullName evidence="5">Protein phosphatase 2C domain-containing protein</fullName>
    </submittedName>
</protein>
<name>A0A9D1EQY8_9FIRM</name>
<feature type="compositionally biased region" description="Acidic residues" evidence="1">
    <location>
        <begin position="43"/>
        <end position="57"/>
    </location>
</feature>
<evidence type="ECO:0000313" key="6">
    <source>
        <dbReference type="Proteomes" id="UP000823935"/>
    </source>
</evidence>
<accession>A0A9D1EQY8</accession>
<dbReference type="PROSITE" id="PS51746">
    <property type="entry name" value="PPM_2"/>
    <property type="match status" value="1"/>
</dbReference>
<reference evidence="5" key="1">
    <citation type="submission" date="2020-10" db="EMBL/GenBank/DDBJ databases">
        <authorList>
            <person name="Gilroy R."/>
        </authorList>
    </citation>
    <scope>NUCLEOTIDE SEQUENCE</scope>
    <source>
        <strain evidence="5">CHK190-19873</strain>
    </source>
</reference>
<feature type="domain" description="PPM-type phosphatase" evidence="4">
    <location>
        <begin position="259"/>
        <end position="499"/>
    </location>
</feature>
<dbReference type="CDD" id="cd00143">
    <property type="entry name" value="PP2Cc"/>
    <property type="match status" value="1"/>
</dbReference>
<gene>
    <name evidence="5" type="ORF">IAB44_01855</name>
</gene>
<dbReference type="Pfam" id="PF13672">
    <property type="entry name" value="PP2C_2"/>
    <property type="match status" value="1"/>
</dbReference>
<feature type="compositionally biased region" description="Polar residues" evidence="1">
    <location>
        <begin position="102"/>
        <end position="112"/>
    </location>
</feature>
<keyword evidence="2" id="KW-0812">Transmembrane</keyword>
<reference evidence="5" key="2">
    <citation type="journal article" date="2021" name="PeerJ">
        <title>Extensive microbial diversity within the chicken gut microbiome revealed by metagenomics and culture.</title>
        <authorList>
            <person name="Gilroy R."/>
            <person name="Ravi A."/>
            <person name="Getino M."/>
            <person name="Pursley I."/>
            <person name="Horton D.L."/>
            <person name="Alikhan N.F."/>
            <person name="Baker D."/>
            <person name="Gharbi K."/>
            <person name="Hall N."/>
            <person name="Watson M."/>
            <person name="Adriaenssens E.M."/>
            <person name="Foster-Nyarko E."/>
            <person name="Jarju S."/>
            <person name="Secka A."/>
            <person name="Antonio M."/>
            <person name="Oren A."/>
            <person name="Chaudhuri R.R."/>
            <person name="La Ragione R."/>
            <person name="Hildebrand F."/>
            <person name="Pallen M.J."/>
        </authorList>
    </citation>
    <scope>NUCLEOTIDE SEQUENCE</scope>
    <source>
        <strain evidence="5">CHK190-19873</strain>
    </source>
</reference>
<feature type="chain" id="PRO_5038974290" evidence="3">
    <location>
        <begin position="26"/>
        <end position="499"/>
    </location>
</feature>
<evidence type="ECO:0000259" key="4">
    <source>
        <dbReference type="PROSITE" id="PS51746"/>
    </source>
</evidence>
<feature type="region of interest" description="Disordered" evidence="1">
    <location>
        <begin position="165"/>
        <end position="202"/>
    </location>
</feature>
<feature type="compositionally biased region" description="Acidic residues" evidence="1">
    <location>
        <begin position="81"/>
        <end position="92"/>
    </location>
</feature>
<dbReference type="SMART" id="SM00331">
    <property type="entry name" value="PP2C_SIG"/>
    <property type="match status" value="1"/>
</dbReference>
<proteinExistence type="predicted"/>
<evidence type="ECO:0000313" key="5">
    <source>
        <dbReference type="EMBL" id="HIS30283.1"/>
    </source>
</evidence>
<keyword evidence="2" id="KW-0472">Membrane</keyword>
<evidence type="ECO:0000256" key="3">
    <source>
        <dbReference type="SAM" id="SignalP"/>
    </source>
</evidence>
<feature type="compositionally biased region" description="Basic and acidic residues" evidence="1">
    <location>
        <begin position="58"/>
        <end position="71"/>
    </location>
</feature>
<sequence length="499" mass="54274">MKRKLRKYMICICAAVLLGVFPAEAGQETRLPPAAERSQPPGEEGEETEMPEPVEEGGETKSSEPGEKGEETQVPESGEGGADEDATVQDEDGTVKKGLGGTSSLEPNSVPVTVSGENRENNEESGEQRETAEPFSRENLIKIGIGAAISAVVIGVGVFLWSRSAGKRKVQRQEEAQRQAAEKRQAEQQRARGQELKEREAARKRELEAAAAEMKQGRMGGSDGTEFFEAGTPSMRMPAGLEANRGQAKADHLDTTRETIGKVHNVGRRRNQQDTVGTASTRLGVLAVVSDGMGGLSDGEKVSQKAVQGMLQAAGRVAVPGDENPLFMMLSEANEQVLKMLGPDQIYKSGATLLAVLVNNNRFHWVAVGDSRIYLYCSGHLFQINREHIYKQQLIAEAVNKNISFSRVNTDPQRDRLVSFLGMGELKWVDGSLRPVELKQGDKLLLMSDGIFNTISEEGIIRILENTRNAVDAAALMEQQVLAAGNPKQDNFTCVILDF</sequence>
<dbReference type="AlphaFoldDB" id="A0A9D1EQY8"/>
<dbReference type="Gene3D" id="3.60.40.10">
    <property type="entry name" value="PPM-type phosphatase domain"/>
    <property type="match status" value="1"/>
</dbReference>
<feature type="region of interest" description="Disordered" evidence="1">
    <location>
        <begin position="29"/>
        <end position="134"/>
    </location>
</feature>
<feature type="transmembrane region" description="Helical" evidence="2">
    <location>
        <begin position="143"/>
        <end position="162"/>
    </location>
</feature>
<keyword evidence="3" id="KW-0732">Signal</keyword>
<evidence type="ECO:0000256" key="2">
    <source>
        <dbReference type="SAM" id="Phobius"/>
    </source>
</evidence>
<keyword evidence="2" id="KW-1133">Transmembrane helix</keyword>
<evidence type="ECO:0000256" key="1">
    <source>
        <dbReference type="SAM" id="MobiDB-lite"/>
    </source>
</evidence>
<dbReference type="Proteomes" id="UP000823935">
    <property type="component" value="Unassembled WGS sequence"/>
</dbReference>
<feature type="compositionally biased region" description="Basic and acidic residues" evidence="1">
    <location>
        <begin position="171"/>
        <end position="202"/>
    </location>
</feature>
<organism evidence="5 6">
    <name type="scientific">Candidatus Limivivens intestinipullorum</name>
    <dbReference type="NCBI Taxonomy" id="2840858"/>
    <lineage>
        <taxon>Bacteria</taxon>
        <taxon>Bacillati</taxon>
        <taxon>Bacillota</taxon>
        <taxon>Clostridia</taxon>
        <taxon>Lachnospirales</taxon>
        <taxon>Lachnospiraceae</taxon>
        <taxon>Lachnospiraceae incertae sedis</taxon>
        <taxon>Candidatus Limivivens</taxon>
    </lineage>
</organism>
<dbReference type="InterPro" id="IPR001932">
    <property type="entry name" value="PPM-type_phosphatase-like_dom"/>
</dbReference>
<comment type="caution">
    <text evidence="5">The sequence shown here is derived from an EMBL/GenBank/DDBJ whole genome shotgun (WGS) entry which is preliminary data.</text>
</comment>
<dbReference type="SUPFAM" id="SSF81606">
    <property type="entry name" value="PP2C-like"/>
    <property type="match status" value="1"/>
</dbReference>